<dbReference type="GO" id="GO:0009847">
    <property type="term" value="P:spore germination"/>
    <property type="evidence" value="ECO:0007669"/>
    <property type="project" value="InterPro"/>
</dbReference>
<keyword evidence="6 8" id="KW-1133">Transmembrane helix</keyword>
<evidence type="ECO:0000256" key="1">
    <source>
        <dbReference type="ARBA" id="ARBA00004141"/>
    </source>
</evidence>
<gene>
    <name evidence="9" type="ORF">PaecuDRAFT_2565</name>
</gene>
<evidence type="ECO:0000256" key="7">
    <source>
        <dbReference type="ARBA" id="ARBA00023136"/>
    </source>
</evidence>
<dbReference type="GO" id="GO:0016020">
    <property type="term" value="C:membrane"/>
    <property type="evidence" value="ECO:0007669"/>
    <property type="project" value="UniProtKB-SubCell"/>
</dbReference>
<dbReference type="OrthoDB" id="2381188at2"/>
<evidence type="ECO:0000256" key="8">
    <source>
        <dbReference type="SAM" id="Phobius"/>
    </source>
</evidence>
<feature type="transmembrane region" description="Helical" evidence="8">
    <location>
        <begin position="117"/>
        <end position="137"/>
    </location>
</feature>
<feature type="transmembrane region" description="Helical" evidence="8">
    <location>
        <begin position="41"/>
        <end position="61"/>
    </location>
</feature>
<evidence type="ECO:0000256" key="2">
    <source>
        <dbReference type="ARBA" id="ARBA00007998"/>
    </source>
</evidence>
<organism evidence="9 10">
    <name type="scientific">Paenibacillus curdlanolyticus YK9</name>
    <dbReference type="NCBI Taxonomy" id="717606"/>
    <lineage>
        <taxon>Bacteria</taxon>
        <taxon>Bacillati</taxon>
        <taxon>Bacillota</taxon>
        <taxon>Bacilli</taxon>
        <taxon>Bacillales</taxon>
        <taxon>Paenibacillaceae</taxon>
        <taxon>Paenibacillus</taxon>
    </lineage>
</organism>
<keyword evidence="4" id="KW-0309">Germination</keyword>
<sequence>MSEAPTKINILQLFMIFALMNGLADHVIINPMLLDASGRDAWITVLLTGALFVLWSLLITWMMRKSGQVKWQDWIAKQTHPIVSWILLLPVGVMLYLIGATTVIHTSKWNTANYLPATPGLIIVLSLILICLVLALWGMSTIAITAGMLLPIVTLLGIFVSVFNATEKDHRLLKPVLEKGWSPVADGMLYAAGGFVEIILLLLLQHRLVRKVKAWQVLLYSLFTVLIMVGPIIGAITEFGPTEAANQMTSPYEQWRLIKIGQYIEHVDFFSIFQWLSGACIRVSLAVYLLVDIAPFKRNSHRQWAIAAIMLSYLVIALFPLNDYSFYEWMYRIYMPVSFGIMFTVSIIWMGITLVAKPMRKGESS</sequence>
<dbReference type="RefSeq" id="WP_006038557.1">
    <property type="nucleotide sequence ID" value="NZ_AEDD01000006.1"/>
</dbReference>
<evidence type="ECO:0000313" key="9">
    <source>
        <dbReference type="EMBL" id="EFM10653.1"/>
    </source>
</evidence>
<dbReference type="PANTHER" id="PTHR34975">
    <property type="entry name" value="SPORE GERMINATION PROTEIN A2"/>
    <property type="match status" value="1"/>
</dbReference>
<feature type="transmembrane region" description="Helical" evidence="8">
    <location>
        <begin position="12"/>
        <end position="29"/>
    </location>
</feature>
<dbReference type="NCBIfam" id="TIGR00912">
    <property type="entry name" value="2A0309"/>
    <property type="match status" value="1"/>
</dbReference>
<comment type="similarity">
    <text evidence="2">Belongs to the amino acid-polyamine-organocation (APC) superfamily. Spore germination protein (SGP) (TC 2.A.3.9) family.</text>
</comment>
<feature type="transmembrane region" description="Helical" evidence="8">
    <location>
        <begin position="333"/>
        <end position="356"/>
    </location>
</feature>
<name>E0IA76_9BACL</name>
<evidence type="ECO:0000256" key="5">
    <source>
        <dbReference type="ARBA" id="ARBA00022692"/>
    </source>
</evidence>
<protein>
    <submittedName>
        <fullName evidence="9">Spore germination protein</fullName>
    </submittedName>
</protein>
<dbReference type="PANTHER" id="PTHR34975:SF2">
    <property type="entry name" value="SPORE GERMINATION PROTEIN A2"/>
    <property type="match status" value="1"/>
</dbReference>
<feature type="transmembrane region" description="Helical" evidence="8">
    <location>
        <begin position="187"/>
        <end position="205"/>
    </location>
</feature>
<feature type="transmembrane region" description="Helical" evidence="8">
    <location>
        <begin position="217"/>
        <end position="236"/>
    </location>
</feature>
<dbReference type="EMBL" id="AEDD01000006">
    <property type="protein sequence ID" value="EFM10653.1"/>
    <property type="molecule type" value="Genomic_DNA"/>
</dbReference>
<dbReference type="InterPro" id="IPR004761">
    <property type="entry name" value="Spore_GerAB"/>
</dbReference>
<dbReference type="Proteomes" id="UP000005387">
    <property type="component" value="Unassembled WGS sequence"/>
</dbReference>
<dbReference type="Pfam" id="PF03845">
    <property type="entry name" value="Spore_permease"/>
    <property type="match status" value="1"/>
</dbReference>
<feature type="transmembrane region" description="Helical" evidence="8">
    <location>
        <begin position="149"/>
        <end position="167"/>
    </location>
</feature>
<dbReference type="STRING" id="717606.PaecuDRAFT_2565"/>
<keyword evidence="5 8" id="KW-0812">Transmembrane</keyword>
<keyword evidence="3" id="KW-0813">Transport</keyword>
<dbReference type="eggNOG" id="ENOG502Z93X">
    <property type="taxonomic scope" value="Bacteria"/>
</dbReference>
<feature type="transmembrane region" description="Helical" evidence="8">
    <location>
        <begin position="82"/>
        <end position="105"/>
    </location>
</feature>
<reference evidence="9 10" key="1">
    <citation type="submission" date="2010-07" db="EMBL/GenBank/DDBJ databases">
        <title>The draft genome of Paenibacillus curdlanolyticus YK9.</title>
        <authorList>
            <consortium name="US DOE Joint Genome Institute (JGI-PGF)"/>
            <person name="Lucas S."/>
            <person name="Copeland A."/>
            <person name="Lapidus A."/>
            <person name="Cheng J.-F."/>
            <person name="Bruce D."/>
            <person name="Goodwin L."/>
            <person name="Pitluck S."/>
            <person name="Land M.L."/>
            <person name="Hauser L."/>
            <person name="Chang Y.-J."/>
            <person name="Jeffries C."/>
            <person name="Anderson I.J."/>
            <person name="Johnson E."/>
            <person name="Loganathan U."/>
            <person name="Mulhopadhyay B."/>
            <person name="Kyrpides N."/>
            <person name="Woyke T.J."/>
        </authorList>
    </citation>
    <scope>NUCLEOTIDE SEQUENCE [LARGE SCALE GENOMIC DNA]</scope>
    <source>
        <strain evidence="9 10">YK9</strain>
    </source>
</reference>
<dbReference type="AlphaFoldDB" id="E0IA76"/>
<keyword evidence="7 8" id="KW-0472">Membrane</keyword>
<comment type="subcellular location">
    <subcellularLocation>
        <location evidence="1">Membrane</location>
        <topology evidence="1">Multi-pass membrane protein</topology>
    </subcellularLocation>
</comment>
<feature type="transmembrane region" description="Helical" evidence="8">
    <location>
        <begin position="303"/>
        <end position="321"/>
    </location>
</feature>
<evidence type="ECO:0000256" key="6">
    <source>
        <dbReference type="ARBA" id="ARBA00022989"/>
    </source>
</evidence>
<evidence type="ECO:0000313" key="10">
    <source>
        <dbReference type="Proteomes" id="UP000005387"/>
    </source>
</evidence>
<accession>E0IA76</accession>
<evidence type="ECO:0000256" key="4">
    <source>
        <dbReference type="ARBA" id="ARBA00022544"/>
    </source>
</evidence>
<evidence type="ECO:0000256" key="3">
    <source>
        <dbReference type="ARBA" id="ARBA00022448"/>
    </source>
</evidence>
<keyword evidence="10" id="KW-1185">Reference proteome</keyword>
<feature type="transmembrane region" description="Helical" evidence="8">
    <location>
        <begin position="272"/>
        <end position="291"/>
    </location>
</feature>
<proteinExistence type="inferred from homology"/>